<dbReference type="InterPro" id="IPR011053">
    <property type="entry name" value="Single_hybrid_motif"/>
</dbReference>
<evidence type="ECO:0000313" key="7">
    <source>
        <dbReference type="EMBL" id="QDV23227.1"/>
    </source>
</evidence>
<dbReference type="Pfam" id="PF25975">
    <property type="entry name" value="CzcB_C"/>
    <property type="match status" value="1"/>
</dbReference>
<dbReference type="NCBIfam" id="TIGR01730">
    <property type="entry name" value="RND_mfp"/>
    <property type="match status" value="1"/>
</dbReference>
<comment type="similarity">
    <text evidence="1">Belongs to the membrane fusion protein (MFP) (TC 8.A.1) family.</text>
</comment>
<dbReference type="SUPFAM" id="SSF51230">
    <property type="entry name" value="Single hybrid motif"/>
    <property type="match status" value="1"/>
</dbReference>
<proteinExistence type="inferred from homology"/>
<dbReference type="Proteomes" id="UP000318017">
    <property type="component" value="Chromosome"/>
</dbReference>
<dbReference type="GO" id="GO:0015679">
    <property type="term" value="P:plasma membrane copper ion transport"/>
    <property type="evidence" value="ECO:0007669"/>
    <property type="project" value="TreeGrafter"/>
</dbReference>
<accession>A0A518G3Q1</accession>
<dbReference type="AlphaFoldDB" id="A0A518G3Q1"/>
<dbReference type="GO" id="GO:0060003">
    <property type="term" value="P:copper ion export"/>
    <property type="evidence" value="ECO:0007669"/>
    <property type="project" value="TreeGrafter"/>
</dbReference>
<dbReference type="Gene3D" id="2.40.30.170">
    <property type="match status" value="1"/>
</dbReference>
<dbReference type="SUPFAM" id="SSF111369">
    <property type="entry name" value="HlyD-like secretion proteins"/>
    <property type="match status" value="1"/>
</dbReference>
<name>A0A518G3Q1_9BACT</name>
<feature type="region of interest" description="Disordered" evidence="3">
    <location>
        <begin position="1"/>
        <end position="40"/>
    </location>
</feature>
<dbReference type="Pfam" id="PF25954">
    <property type="entry name" value="Beta-barrel_RND_2"/>
    <property type="match status" value="1"/>
</dbReference>
<evidence type="ECO:0000259" key="5">
    <source>
        <dbReference type="Pfam" id="PF25973"/>
    </source>
</evidence>
<protein>
    <submittedName>
        <fullName evidence="7">Cobalt-zinc-cadmium resistance protein CzcB</fullName>
    </submittedName>
</protein>
<dbReference type="FunFam" id="2.40.30.170:FF:000010">
    <property type="entry name" value="Efflux RND transporter periplasmic adaptor subunit"/>
    <property type="match status" value="1"/>
</dbReference>
<dbReference type="GO" id="GO:0022857">
    <property type="term" value="F:transmembrane transporter activity"/>
    <property type="evidence" value="ECO:0007669"/>
    <property type="project" value="InterPro"/>
</dbReference>
<dbReference type="InterPro" id="IPR006143">
    <property type="entry name" value="RND_pump_MFP"/>
</dbReference>
<dbReference type="OrthoDB" id="9806939at2"/>
<dbReference type="Pfam" id="PF25973">
    <property type="entry name" value="BSH_CzcB"/>
    <property type="match status" value="1"/>
</dbReference>
<dbReference type="InterPro" id="IPR058647">
    <property type="entry name" value="BSH_CzcB-like"/>
</dbReference>
<gene>
    <name evidence="7" type="primary">czcB_1</name>
    <name evidence="7" type="ORF">Q31a_15250</name>
</gene>
<sequence>MLTVRRRPPARQPRNAQTMPDHQTPALSSSPNEPHASARQAKPGVVASLLKRLPTLLVLAVMGGGWMVMHHINSGGSSGGEAVDIAEDAGPNDTLALPEGKLNAAKFKSVAVQEQAIQHMHTVPGRLRYDQTKHVDVKAPMDGILAELVVTPGDHVAAGDLIAVLRSPEIGQARAEILKRQKERDIAQQVLQREMTLSENLNQVCEMLDQRKPVDEIETAFSNRALGSYRQEILSAYSNMQLADELIAKVRPLVDAGAVAGRAVLEREGERQLAETAFRTARDQATFAANQAMMKAEASVAQADRQLNLAWQSLETLLGYKEDRDVVNLTSEDSLSRLEVRAPFAGSVESQGFAKNERVMRGDSLVVLANTDSLTVEASIRESDWSVVALQTDAEVSVMVPALNDRIFFAKVRYFGREVQADTNSVPLVARIENEESLLRPGMFVRVTVPIGEARQVLAIKPESLLQHENQQFVFVDVGGGVFKRVDVSTGQASDDWVEITKGLSPGQLVVTSGAFLLKSEFLLQGEGE</sequence>
<reference evidence="7 8" key="1">
    <citation type="submission" date="2019-02" db="EMBL/GenBank/DDBJ databases">
        <title>Deep-cultivation of Planctomycetes and their phenomic and genomic characterization uncovers novel biology.</title>
        <authorList>
            <person name="Wiegand S."/>
            <person name="Jogler M."/>
            <person name="Boedeker C."/>
            <person name="Pinto D."/>
            <person name="Vollmers J."/>
            <person name="Rivas-Marin E."/>
            <person name="Kohn T."/>
            <person name="Peeters S.H."/>
            <person name="Heuer A."/>
            <person name="Rast P."/>
            <person name="Oberbeckmann S."/>
            <person name="Bunk B."/>
            <person name="Jeske O."/>
            <person name="Meyerdierks A."/>
            <person name="Storesund J.E."/>
            <person name="Kallscheuer N."/>
            <person name="Luecker S."/>
            <person name="Lage O.M."/>
            <person name="Pohl T."/>
            <person name="Merkel B.J."/>
            <person name="Hornburger P."/>
            <person name="Mueller R.-W."/>
            <person name="Bruemmer F."/>
            <person name="Labrenz M."/>
            <person name="Spormann A.M."/>
            <person name="Op den Camp H."/>
            <person name="Overmann J."/>
            <person name="Amann R."/>
            <person name="Jetten M.S.M."/>
            <person name="Mascher T."/>
            <person name="Medema M.H."/>
            <person name="Devos D.P."/>
            <person name="Kaster A.-K."/>
            <person name="Ovreas L."/>
            <person name="Rohde M."/>
            <person name="Galperin M.Y."/>
            <person name="Jogler C."/>
        </authorList>
    </citation>
    <scope>NUCLEOTIDE SEQUENCE [LARGE SCALE GENOMIC DNA]</scope>
    <source>
        <strain evidence="7 8">Q31a</strain>
    </source>
</reference>
<dbReference type="GO" id="GO:0016020">
    <property type="term" value="C:membrane"/>
    <property type="evidence" value="ECO:0007669"/>
    <property type="project" value="InterPro"/>
</dbReference>
<keyword evidence="8" id="KW-1185">Reference proteome</keyword>
<feature type="compositionally biased region" description="Polar residues" evidence="3">
    <location>
        <begin position="18"/>
        <end position="32"/>
    </location>
</feature>
<dbReference type="PANTHER" id="PTHR30097:SF4">
    <property type="entry name" value="SLR6042 PROTEIN"/>
    <property type="match status" value="1"/>
</dbReference>
<evidence type="ECO:0000259" key="4">
    <source>
        <dbReference type="Pfam" id="PF25954"/>
    </source>
</evidence>
<dbReference type="InterPro" id="IPR058792">
    <property type="entry name" value="Beta-barrel_RND_2"/>
</dbReference>
<dbReference type="InterPro" id="IPR058649">
    <property type="entry name" value="CzcB_C"/>
</dbReference>
<feature type="domain" description="CzcB-like C-terminal circularly permuted SH3-like" evidence="6">
    <location>
        <begin position="459"/>
        <end position="519"/>
    </location>
</feature>
<dbReference type="KEGG" id="ahel:Q31a_15250"/>
<evidence type="ECO:0000259" key="6">
    <source>
        <dbReference type="Pfam" id="PF25975"/>
    </source>
</evidence>
<evidence type="ECO:0000256" key="3">
    <source>
        <dbReference type="SAM" id="MobiDB-lite"/>
    </source>
</evidence>
<dbReference type="GO" id="GO:0030313">
    <property type="term" value="C:cell envelope"/>
    <property type="evidence" value="ECO:0007669"/>
    <property type="project" value="TreeGrafter"/>
</dbReference>
<dbReference type="Gene3D" id="2.40.420.20">
    <property type="match status" value="1"/>
</dbReference>
<feature type="domain" description="CusB-like beta-barrel" evidence="4">
    <location>
        <begin position="376"/>
        <end position="449"/>
    </location>
</feature>
<keyword evidence="2" id="KW-0813">Transport</keyword>
<evidence type="ECO:0000313" key="8">
    <source>
        <dbReference type="Proteomes" id="UP000318017"/>
    </source>
</evidence>
<dbReference type="Gene3D" id="2.40.50.100">
    <property type="match status" value="1"/>
</dbReference>
<dbReference type="PANTHER" id="PTHR30097">
    <property type="entry name" value="CATION EFFLUX SYSTEM PROTEIN CUSB"/>
    <property type="match status" value="1"/>
</dbReference>
<evidence type="ECO:0000256" key="2">
    <source>
        <dbReference type="ARBA" id="ARBA00022448"/>
    </source>
</evidence>
<organism evidence="7 8">
    <name type="scientific">Aureliella helgolandensis</name>
    <dbReference type="NCBI Taxonomy" id="2527968"/>
    <lineage>
        <taxon>Bacteria</taxon>
        <taxon>Pseudomonadati</taxon>
        <taxon>Planctomycetota</taxon>
        <taxon>Planctomycetia</taxon>
        <taxon>Pirellulales</taxon>
        <taxon>Pirellulaceae</taxon>
        <taxon>Aureliella</taxon>
    </lineage>
</organism>
<evidence type="ECO:0000256" key="1">
    <source>
        <dbReference type="ARBA" id="ARBA00009477"/>
    </source>
</evidence>
<dbReference type="InterPro" id="IPR051909">
    <property type="entry name" value="MFP_Cation_Efflux"/>
</dbReference>
<feature type="domain" description="CzcB-like barrel-sandwich hybrid" evidence="5">
    <location>
        <begin position="135"/>
        <end position="370"/>
    </location>
</feature>
<dbReference type="EMBL" id="CP036298">
    <property type="protein sequence ID" value="QDV23227.1"/>
    <property type="molecule type" value="Genomic_DNA"/>
</dbReference>